<evidence type="ECO:0000313" key="2">
    <source>
        <dbReference type="EMBL" id="KAJ0193571.1"/>
    </source>
</evidence>
<feature type="compositionally biased region" description="Pro residues" evidence="1">
    <location>
        <begin position="80"/>
        <end position="90"/>
    </location>
</feature>
<protein>
    <submittedName>
        <fullName evidence="2">Uncharacterized protein</fullName>
    </submittedName>
</protein>
<comment type="caution">
    <text evidence="2">The sequence shown here is derived from an EMBL/GenBank/DDBJ whole genome shotgun (WGS) entry which is preliminary data.</text>
</comment>
<reference evidence="2 3" key="1">
    <citation type="journal article" date="2017" name="Nat. Commun.">
        <title>Genome assembly with in vitro proximity ligation data and whole-genome triplication in lettuce.</title>
        <authorList>
            <person name="Reyes-Chin-Wo S."/>
            <person name="Wang Z."/>
            <person name="Yang X."/>
            <person name="Kozik A."/>
            <person name="Arikit S."/>
            <person name="Song C."/>
            <person name="Xia L."/>
            <person name="Froenicke L."/>
            <person name="Lavelle D.O."/>
            <person name="Truco M.J."/>
            <person name="Xia R."/>
            <person name="Zhu S."/>
            <person name="Xu C."/>
            <person name="Xu H."/>
            <person name="Xu X."/>
            <person name="Cox K."/>
            <person name="Korf I."/>
            <person name="Meyers B.C."/>
            <person name="Michelmore R.W."/>
        </authorList>
    </citation>
    <scope>NUCLEOTIDE SEQUENCE [LARGE SCALE GENOMIC DNA]</scope>
    <source>
        <strain evidence="3">cv. Salinas</strain>
        <tissue evidence="2">Seedlings</tissue>
    </source>
</reference>
<accession>A0A9R1UVK7</accession>
<feature type="compositionally biased region" description="Low complexity" evidence="1">
    <location>
        <begin position="67"/>
        <end position="79"/>
    </location>
</feature>
<name>A0A9R1UVK7_LACSA</name>
<dbReference type="AlphaFoldDB" id="A0A9R1UVK7"/>
<evidence type="ECO:0000256" key="1">
    <source>
        <dbReference type="SAM" id="MobiDB-lite"/>
    </source>
</evidence>
<gene>
    <name evidence="2" type="ORF">LSAT_V11C800451590</name>
</gene>
<evidence type="ECO:0000313" key="3">
    <source>
        <dbReference type="Proteomes" id="UP000235145"/>
    </source>
</evidence>
<feature type="region of interest" description="Disordered" evidence="1">
    <location>
        <begin position="50"/>
        <end position="90"/>
    </location>
</feature>
<sequence>MGGLDLSRDQVNSKWKDLQKKCNAFNYIYNRKMSIVACGRSEANEWLKELKKTGEDSPPPSSKRTKTSSSNSYTTSSDPQYPPGFSPQQQ</sequence>
<keyword evidence="3" id="KW-1185">Reference proteome</keyword>
<organism evidence="2 3">
    <name type="scientific">Lactuca sativa</name>
    <name type="common">Garden lettuce</name>
    <dbReference type="NCBI Taxonomy" id="4236"/>
    <lineage>
        <taxon>Eukaryota</taxon>
        <taxon>Viridiplantae</taxon>
        <taxon>Streptophyta</taxon>
        <taxon>Embryophyta</taxon>
        <taxon>Tracheophyta</taxon>
        <taxon>Spermatophyta</taxon>
        <taxon>Magnoliopsida</taxon>
        <taxon>eudicotyledons</taxon>
        <taxon>Gunneridae</taxon>
        <taxon>Pentapetalae</taxon>
        <taxon>asterids</taxon>
        <taxon>campanulids</taxon>
        <taxon>Asterales</taxon>
        <taxon>Asteraceae</taxon>
        <taxon>Cichorioideae</taxon>
        <taxon>Cichorieae</taxon>
        <taxon>Lactucinae</taxon>
        <taxon>Lactuca</taxon>
    </lineage>
</organism>
<dbReference type="Proteomes" id="UP000235145">
    <property type="component" value="Unassembled WGS sequence"/>
</dbReference>
<proteinExistence type="predicted"/>
<dbReference type="EMBL" id="NBSK02000008">
    <property type="protein sequence ID" value="KAJ0193571.1"/>
    <property type="molecule type" value="Genomic_DNA"/>
</dbReference>